<dbReference type="Gene3D" id="3.30.450.350">
    <property type="entry name" value="CHASE domain"/>
    <property type="match status" value="1"/>
</dbReference>
<reference evidence="21 22" key="1">
    <citation type="submission" date="2021-07" db="EMBL/GenBank/DDBJ databases">
        <title>Characterization of Violacein-producing bacteria and related species.</title>
        <authorList>
            <person name="Wilson H.S."/>
            <person name="De Leon M.E."/>
        </authorList>
    </citation>
    <scope>NUCLEOTIDE SEQUENCE [LARGE SCALE GENOMIC DNA]</scope>
    <source>
        <strain evidence="21 22">HSC-2F05</strain>
    </source>
</reference>
<dbReference type="SUPFAM" id="SSF55785">
    <property type="entry name" value="PYP-like sensor domain (PAS domain)"/>
    <property type="match status" value="1"/>
</dbReference>
<feature type="domain" description="CHASE" evidence="19">
    <location>
        <begin position="156"/>
        <end position="256"/>
    </location>
</feature>
<dbReference type="InterPro" id="IPR003594">
    <property type="entry name" value="HATPase_dom"/>
</dbReference>
<evidence type="ECO:0000256" key="4">
    <source>
        <dbReference type="ARBA" id="ARBA00022475"/>
    </source>
</evidence>
<dbReference type="PROSITE" id="PS50109">
    <property type="entry name" value="HIS_KIN"/>
    <property type="match status" value="1"/>
</dbReference>
<dbReference type="PROSITE" id="PS50110">
    <property type="entry name" value="RESPONSE_REGULATORY"/>
    <property type="match status" value="1"/>
</dbReference>
<dbReference type="CDD" id="cd16922">
    <property type="entry name" value="HATPase_EvgS-ArcB-TorS-like"/>
    <property type="match status" value="1"/>
</dbReference>
<protein>
    <recommendedName>
        <fullName evidence="3">histidine kinase</fullName>
        <ecNumber evidence="3">2.7.13.3</ecNumber>
    </recommendedName>
</protein>
<keyword evidence="7" id="KW-0547">Nucleotide-binding</keyword>
<evidence type="ECO:0000256" key="14">
    <source>
        <dbReference type="SAM" id="MobiDB-lite"/>
    </source>
</evidence>
<dbReference type="SMART" id="SM00387">
    <property type="entry name" value="HATPase_c"/>
    <property type="match status" value="1"/>
</dbReference>
<dbReference type="SMART" id="SM00448">
    <property type="entry name" value="REC"/>
    <property type="match status" value="1"/>
</dbReference>
<dbReference type="InterPro" id="IPR005467">
    <property type="entry name" value="His_kinase_dom"/>
</dbReference>
<dbReference type="PRINTS" id="PR00344">
    <property type="entry name" value="BCTRLSENSOR"/>
</dbReference>
<dbReference type="CDD" id="cd17546">
    <property type="entry name" value="REC_hyHK_CKI1_RcsC-like"/>
    <property type="match status" value="1"/>
</dbReference>
<dbReference type="InterPro" id="IPR004358">
    <property type="entry name" value="Sig_transdc_His_kin-like_C"/>
</dbReference>
<evidence type="ECO:0000256" key="2">
    <source>
        <dbReference type="ARBA" id="ARBA00004651"/>
    </source>
</evidence>
<feature type="domain" description="PAS" evidence="18">
    <location>
        <begin position="371"/>
        <end position="419"/>
    </location>
</feature>
<evidence type="ECO:0000313" key="22">
    <source>
        <dbReference type="Proteomes" id="UP001198602"/>
    </source>
</evidence>
<dbReference type="InterPro" id="IPR000014">
    <property type="entry name" value="PAS"/>
</dbReference>
<dbReference type="InterPro" id="IPR008207">
    <property type="entry name" value="Sig_transdc_His_kin_Hpt_dom"/>
</dbReference>
<dbReference type="InterPro" id="IPR006189">
    <property type="entry name" value="CHASE_dom"/>
</dbReference>
<evidence type="ECO:0000256" key="3">
    <source>
        <dbReference type="ARBA" id="ARBA00012438"/>
    </source>
</evidence>
<dbReference type="RefSeq" id="WP_225237700.1">
    <property type="nucleotide sequence ID" value="NZ_JAHYBX010000001.1"/>
</dbReference>
<keyword evidence="11 15" id="KW-0472">Membrane</keyword>
<evidence type="ECO:0000256" key="1">
    <source>
        <dbReference type="ARBA" id="ARBA00000085"/>
    </source>
</evidence>
<name>A0ABS7YAL7_9BURK</name>
<dbReference type="PROSITE" id="PS50112">
    <property type="entry name" value="PAS"/>
    <property type="match status" value="1"/>
</dbReference>
<feature type="domain" description="HPt" evidence="20">
    <location>
        <begin position="906"/>
        <end position="999"/>
    </location>
</feature>
<evidence type="ECO:0000256" key="15">
    <source>
        <dbReference type="SAM" id="Phobius"/>
    </source>
</evidence>
<dbReference type="Gene3D" id="1.20.120.160">
    <property type="entry name" value="HPT domain"/>
    <property type="match status" value="1"/>
</dbReference>
<evidence type="ECO:0000256" key="10">
    <source>
        <dbReference type="ARBA" id="ARBA00023012"/>
    </source>
</evidence>
<evidence type="ECO:0000256" key="8">
    <source>
        <dbReference type="ARBA" id="ARBA00022840"/>
    </source>
</evidence>
<dbReference type="InterPro" id="IPR001789">
    <property type="entry name" value="Sig_transdc_resp-reg_receiver"/>
</dbReference>
<evidence type="ECO:0000256" key="12">
    <source>
        <dbReference type="PROSITE-ProRule" id="PRU00110"/>
    </source>
</evidence>
<sequence length="1014" mass="108478">MDSSTIARPSRDAAASRQQGGAAPWVAGIALALAVGGLCHRVATGLVEEDARRRFETVARLAQERVSNAIVSYTRVVRGMVALHVAGEGPLTRLRLHRYVQALDLPAQFPAIEAVSYIAYVPDAERDAFIASVRQDRSVDPAGYPQFDIRPAGRRPWYAVITWVEPGQQPNDRVGFDIAAQPQIAAVLERARDEASLGASGNPVRLAHPTPHTALGMREPLYRGGAAPATLEERRARYMGSIGIAFSVDALVRQALGPQERQPVALSLYSETAPGRPGAQEPLQLDARDRLLVGPDVRGQSSPGGRFSTLLPIDYAGTRWKAHFSAERAAMAVGADRYLPLLAFGSGFGVSLLGFALFFNLVRSRRMALDQRMLLVTVLDNLDAHVYLKDSTRRFRYLNAKSAAMIGLPAAQIVGRRDIDVSPDMAEATWARDSAALESRERHVCQVELPLPDGSVRQMWSVRVPLFPEGELPAVLCISTDVTALHELRARADAASQAKSGFLSNMSHEIRTPMNSIIGMTHLALQAGPEPRLRAYLEKIYHSGQHLLGIINDILDFSKIEAGKLELATRVFLLEAVMRNVELQLGQAAAAKGLGFDIDIAPALARPLRGDPLRLEQVLLNFAGNAVKFSEQGRICLRARLEHAFGPELLVRFEVQDHGIGIAPGQLAGLFTPFHQADPSATRRHGGTGLGLVISKQLAELMHGEVGVDSIPGQGSTFWFTARLALEDGVGAGLGAAPAPSGQPARLDGCSILLAEDNPFNQQVARELLAQAGATVEVAGNGAEALALLDAMVRRPDCVLMDVQMPVMDGLEATRRIRQDPRLRGLLVIAMTANAGLEDRARCLEAGMDEFLTKPVVPELLAATIARCLGRSEAPAPDLASCAQHPGAGGAAAVDLAALAASFGGDRARMRKYAFLFVASARAALDEIDTALAAGELDAAGAVAHRVRSAARTVGAAGFADLCGELEAQAGAGRAAQARALGARLRAQLARVERAFSGEFGMRAHDRQLESRPS</sequence>
<feature type="modified residue" description="4-aspartylphosphate" evidence="13">
    <location>
        <position position="802"/>
    </location>
</feature>
<evidence type="ECO:0000259" key="17">
    <source>
        <dbReference type="PROSITE" id="PS50110"/>
    </source>
</evidence>
<evidence type="ECO:0000256" key="5">
    <source>
        <dbReference type="ARBA" id="ARBA00022553"/>
    </source>
</evidence>
<dbReference type="PROSITE" id="PS50894">
    <property type="entry name" value="HPT"/>
    <property type="match status" value="1"/>
</dbReference>
<comment type="subcellular location">
    <subcellularLocation>
        <location evidence="2">Cell membrane</location>
        <topology evidence="2">Multi-pass membrane protein</topology>
    </subcellularLocation>
</comment>
<dbReference type="SMART" id="SM00388">
    <property type="entry name" value="HisKA"/>
    <property type="match status" value="1"/>
</dbReference>
<dbReference type="Pfam" id="PF01627">
    <property type="entry name" value="Hpt"/>
    <property type="match status" value="1"/>
</dbReference>
<organism evidence="21 22">
    <name type="scientific">Massilia hydrophila</name>
    <dbReference type="NCBI Taxonomy" id="3044279"/>
    <lineage>
        <taxon>Bacteria</taxon>
        <taxon>Pseudomonadati</taxon>
        <taxon>Pseudomonadota</taxon>
        <taxon>Betaproteobacteria</taxon>
        <taxon>Burkholderiales</taxon>
        <taxon>Oxalobacteraceae</taxon>
        <taxon>Telluria group</taxon>
        <taxon>Massilia</taxon>
    </lineage>
</organism>
<dbReference type="CDD" id="cd00082">
    <property type="entry name" value="HisKA"/>
    <property type="match status" value="1"/>
</dbReference>
<feature type="domain" description="Response regulatory" evidence="17">
    <location>
        <begin position="751"/>
        <end position="869"/>
    </location>
</feature>
<dbReference type="PANTHER" id="PTHR45339">
    <property type="entry name" value="HYBRID SIGNAL TRANSDUCTION HISTIDINE KINASE J"/>
    <property type="match status" value="1"/>
</dbReference>
<evidence type="ECO:0000259" key="20">
    <source>
        <dbReference type="PROSITE" id="PS50894"/>
    </source>
</evidence>
<keyword evidence="22" id="KW-1185">Reference proteome</keyword>
<evidence type="ECO:0000256" key="11">
    <source>
        <dbReference type="ARBA" id="ARBA00023136"/>
    </source>
</evidence>
<dbReference type="InterPro" id="IPR013656">
    <property type="entry name" value="PAS_4"/>
</dbReference>
<dbReference type="Gene3D" id="3.40.50.2300">
    <property type="match status" value="1"/>
</dbReference>
<dbReference type="Gene3D" id="3.30.565.10">
    <property type="entry name" value="Histidine kinase-like ATPase, C-terminal domain"/>
    <property type="match status" value="1"/>
</dbReference>
<evidence type="ECO:0000313" key="21">
    <source>
        <dbReference type="EMBL" id="MCA1855339.1"/>
    </source>
</evidence>
<feature type="region of interest" description="Disordered" evidence="14">
    <location>
        <begin position="199"/>
        <end position="218"/>
    </location>
</feature>
<comment type="caution">
    <text evidence="21">The sequence shown here is derived from an EMBL/GenBank/DDBJ whole genome shotgun (WGS) entry which is preliminary data.</text>
</comment>
<dbReference type="InterPro" id="IPR036097">
    <property type="entry name" value="HisK_dim/P_sf"/>
</dbReference>
<dbReference type="SMART" id="SM01079">
    <property type="entry name" value="CHASE"/>
    <property type="match status" value="1"/>
</dbReference>
<dbReference type="EC" id="2.7.13.3" evidence="3"/>
<feature type="modified residue" description="Phosphohistidine" evidence="12">
    <location>
        <position position="945"/>
    </location>
</feature>
<dbReference type="InterPro" id="IPR011006">
    <property type="entry name" value="CheY-like_superfamily"/>
</dbReference>
<evidence type="ECO:0000259" key="18">
    <source>
        <dbReference type="PROSITE" id="PS50112"/>
    </source>
</evidence>
<keyword evidence="5 13" id="KW-0597">Phosphoprotein</keyword>
<dbReference type="SUPFAM" id="SSF52172">
    <property type="entry name" value="CheY-like"/>
    <property type="match status" value="1"/>
</dbReference>
<evidence type="ECO:0000256" key="9">
    <source>
        <dbReference type="ARBA" id="ARBA00022989"/>
    </source>
</evidence>
<dbReference type="Pfam" id="PF00072">
    <property type="entry name" value="Response_reg"/>
    <property type="match status" value="1"/>
</dbReference>
<dbReference type="Proteomes" id="UP001198602">
    <property type="component" value="Unassembled WGS sequence"/>
</dbReference>
<evidence type="ECO:0000256" key="7">
    <source>
        <dbReference type="ARBA" id="ARBA00022741"/>
    </source>
</evidence>
<keyword evidence="10" id="KW-0902">Two-component regulatory system</keyword>
<comment type="catalytic activity">
    <reaction evidence="1">
        <text>ATP + protein L-histidine = ADP + protein N-phospho-L-histidine.</text>
        <dbReference type="EC" id="2.7.13.3"/>
    </reaction>
</comment>
<proteinExistence type="predicted"/>
<keyword evidence="9 15" id="KW-1133">Transmembrane helix</keyword>
<dbReference type="InterPro" id="IPR035965">
    <property type="entry name" value="PAS-like_dom_sf"/>
</dbReference>
<dbReference type="InterPro" id="IPR003661">
    <property type="entry name" value="HisK_dim/P_dom"/>
</dbReference>
<dbReference type="InterPro" id="IPR036641">
    <property type="entry name" value="HPT_dom_sf"/>
</dbReference>
<evidence type="ECO:0000256" key="6">
    <source>
        <dbReference type="ARBA" id="ARBA00022692"/>
    </source>
</evidence>
<feature type="domain" description="Histidine kinase" evidence="16">
    <location>
        <begin position="505"/>
        <end position="726"/>
    </location>
</feature>
<dbReference type="EMBL" id="JAHYBX010000001">
    <property type="protein sequence ID" value="MCA1855339.1"/>
    <property type="molecule type" value="Genomic_DNA"/>
</dbReference>
<feature type="transmembrane region" description="Helical" evidence="15">
    <location>
        <begin position="338"/>
        <end position="362"/>
    </location>
</feature>
<accession>A0ABS7YAL7</accession>
<dbReference type="Pfam" id="PF02518">
    <property type="entry name" value="HATPase_c"/>
    <property type="match status" value="1"/>
</dbReference>
<keyword evidence="6 15" id="KW-0812">Transmembrane</keyword>
<dbReference type="Pfam" id="PF00512">
    <property type="entry name" value="HisKA"/>
    <property type="match status" value="1"/>
</dbReference>
<dbReference type="NCBIfam" id="TIGR00229">
    <property type="entry name" value="sensory_box"/>
    <property type="match status" value="1"/>
</dbReference>
<dbReference type="SUPFAM" id="SSF55874">
    <property type="entry name" value="ATPase domain of HSP90 chaperone/DNA topoisomerase II/histidine kinase"/>
    <property type="match status" value="1"/>
</dbReference>
<evidence type="ECO:0000259" key="16">
    <source>
        <dbReference type="PROSITE" id="PS50109"/>
    </source>
</evidence>
<dbReference type="Pfam" id="PF03924">
    <property type="entry name" value="CHASE"/>
    <property type="match status" value="1"/>
</dbReference>
<dbReference type="PROSITE" id="PS50839">
    <property type="entry name" value="CHASE"/>
    <property type="match status" value="1"/>
</dbReference>
<dbReference type="InterPro" id="IPR036890">
    <property type="entry name" value="HATPase_C_sf"/>
</dbReference>
<dbReference type="Gene3D" id="3.30.450.20">
    <property type="entry name" value="PAS domain"/>
    <property type="match status" value="1"/>
</dbReference>
<dbReference type="PANTHER" id="PTHR45339:SF1">
    <property type="entry name" value="HYBRID SIGNAL TRANSDUCTION HISTIDINE KINASE J"/>
    <property type="match status" value="1"/>
</dbReference>
<gene>
    <name evidence="21" type="ORF">LE190_05300</name>
</gene>
<dbReference type="Gene3D" id="1.10.287.130">
    <property type="match status" value="1"/>
</dbReference>
<dbReference type="Pfam" id="PF08448">
    <property type="entry name" value="PAS_4"/>
    <property type="match status" value="1"/>
</dbReference>
<keyword evidence="4" id="KW-1003">Cell membrane</keyword>
<evidence type="ECO:0000256" key="13">
    <source>
        <dbReference type="PROSITE-ProRule" id="PRU00169"/>
    </source>
</evidence>
<keyword evidence="8" id="KW-0067">ATP-binding</keyword>
<dbReference type="InterPro" id="IPR042240">
    <property type="entry name" value="CHASE_sf"/>
</dbReference>
<evidence type="ECO:0000259" key="19">
    <source>
        <dbReference type="PROSITE" id="PS50839"/>
    </source>
</evidence>
<dbReference type="SUPFAM" id="SSF47384">
    <property type="entry name" value="Homodimeric domain of signal transducing histidine kinase"/>
    <property type="match status" value="1"/>
</dbReference>
<dbReference type="SUPFAM" id="SSF47226">
    <property type="entry name" value="Histidine-containing phosphotransfer domain, HPT domain"/>
    <property type="match status" value="1"/>
</dbReference>